<evidence type="ECO:0000259" key="1">
    <source>
        <dbReference type="Pfam" id="PF10005"/>
    </source>
</evidence>
<comment type="caution">
    <text evidence="2">The sequence shown here is derived from an EMBL/GenBank/DDBJ whole genome shotgun (WGS) entry which is preliminary data.</text>
</comment>
<protein>
    <recommendedName>
        <fullName evidence="1">Zinc-ribbon domain-containing protein</fullName>
    </recommendedName>
</protein>
<gene>
    <name evidence="2" type="ORF">LMG32289_05164</name>
</gene>
<feature type="domain" description="Zinc-ribbon" evidence="1">
    <location>
        <begin position="4"/>
        <end position="99"/>
    </location>
</feature>
<dbReference type="Pfam" id="PF10005">
    <property type="entry name" value="Zn_ribbon_DZR_6"/>
    <property type="match status" value="1"/>
</dbReference>
<sequence length="355" mass="40201">MKTFHCTHCKSLVFFESFSCNHCNALLGYVPGMQEVCAFEGSDANGWSILPALPDASGKHFRRCANFAQEAVCNWMVPADDSNPLCESCRMTRIIPTLSKPDNRLYWYRLEQAKRRLLYTLTALHLPTQFAGTNGTGPLTFEFLEDISATEPVVTGHDNGRIVINIKEANDVERETTRSWAGEAYRTLLGHLRHESGHYYFQRLVEGSEDIAPFRALFGDERADYAEAMRRYYENGAPSSYQGFISAYATMHPLEDWAETWSHYLHMVDTLDTANWCGLTLLPSTHADPGLTDRTPVDIANFDSLMGRWQPLTYVMNSLNRSLGLPDAYPFSLSPTAVNKLRFVHRVINACGQYR</sequence>
<dbReference type="InterPro" id="IPR011201">
    <property type="entry name" value="Zinc-ribbon_6_bact"/>
</dbReference>
<evidence type="ECO:0000313" key="2">
    <source>
        <dbReference type="EMBL" id="CAG9182681.1"/>
    </source>
</evidence>
<accession>A0ABN7ZEB4</accession>
<name>A0ABN7ZEB4_9BURK</name>
<dbReference type="Pfam" id="PF15887">
    <property type="entry name" value="Peptidase_Mx"/>
    <property type="match status" value="1"/>
</dbReference>
<dbReference type="InterPro" id="IPR031321">
    <property type="entry name" value="UCP012641"/>
</dbReference>
<dbReference type="RefSeq" id="WP_223993574.1">
    <property type="nucleotide sequence ID" value="NZ_CAJZAG010000011.1"/>
</dbReference>
<reference evidence="2 3" key="1">
    <citation type="submission" date="2021-08" db="EMBL/GenBank/DDBJ databases">
        <authorList>
            <person name="Peeters C."/>
        </authorList>
    </citation>
    <scope>NUCLEOTIDE SEQUENCE [LARGE SCALE GENOMIC DNA]</scope>
    <source>
        <strain evidence="2 3">LMG 32289</strain>
    </source>
</reference>
<evidence type="ECO:0000313" key="3">
    <source>
        <dbReference type="Proteomes" id="UP000706525"/>
    </source>
</evidence>
<keyword evidence="3" id="KW-1185">Reference proteome</keyword>
<dbReference type="Proteomes" id="UP000706525">
    <property type="component" value="Unassembled WGS sequence"/>
</dbReference>
<proteinExistence type="predicted"/>
<dbReference type="PIRSF" id="PIRSF012641">
    <property type="entry name" value="UCP012641"/>
    <property type="match status" value="1"/>
</dbReference>
<organism evidence="2 3">
    <name type="scientific">Cupriavidus pampae</name>
    <dbReference type="NCBI Taxonomy" id="659251"/>
    <lineage>
        <taxon>Bacteria</taxon>
        <taxon>Pseudomonadati</taxon>
        <taxon>Pseudomonadota</taxon>
        <taxon>Betaproteobacteria</taxon>
        <taxon>Burkholderiales</taxon>
        <taxon>Burkholderiaceae</taxon>
        <taxon>Cupriavidus</taxon>
    </lineage>
</organism>
<dbReference type="EMBL" id="CAJZAG010000011">
    <property type="protein sequence ID" value="CAG9182681.1"/>
    <property type="molecule type" value="Genomic_DNA"/>
</dbReference>
<dbReference type="Gene3D" id="3.40.390.70">
    <property type="match status" value="1"/>
</dbReference>